<keyword evidence="1" id="KW-0328">Glycosyltransferase</keyword>
<sequence>MVAWPLYAEQKMNAAMLEVQAGVAIRVHADTNGFFSKEEIASVIRRVMGEEEGASMRRHVGELRDKAEQALTEGGSSAIALAQVANAWTASCNEK</sequence>
<dbReference type="Gene3D" id="3.40.50.2000">
    <property type="entry name" value="Glycogen Phosphorylase B"/>
    <property type="match status" value="1"/>
</dbReference>
<organism evidence="2 3">
    <name type="scientific">Lolium multiflorum</name>
    <name type="common">Italian ryegrass</name>
    <name type="synonym">Lolium perenne subsp. multiflorum</name>
    <dbReference type="NCBI Taxonomy" id="4521"/>
    <lineage>
        <taxon>Eukaryota</taxon>
        <taxon>Viridiplantae</taxon>
        <taxon>Streptophyta</taxon>
        <taxon>Embryophyta</taxon>
        <taxon>Tracheophyta</taxon>
        <taxon>Spermatophyta</taxon>
        <taxon>Magnoliopsida</taxon>
        <taxon>Liliopsida</taxon>
        <taxon>Poales</taxon>
        <taxon>Poaceae</taxon>
        <taxon>BOP clade</taxon>
        <taxon>Pooideae</taxon>
        <taxon>Poodae</taxon>
        <taxon>Poeae</taxon>
        <taxon>Poeae Chloroplast Group 2 (Poeae type)</taxon>
        <taxon>Loliodinae</taxon>
        <taxon>Loliinae</taxon>
        <taxon>Lolium</taxon>
    </lineage>
</organism>
<evidence type="ECO:0000313" key="3">
    <source>
        <dbReference type="Proteomes" id="UP001231189"/>
    </source>
</evidence>
<gene>
    <name evidence="2" type="ORF">QYE76_010543</name>
</gene>
<comment type="caution">
    <text evidence="2">The sequence shown here is derived from an EMBL/GenBank/DDBJ whole genome shotgun (WGS) entry which is preliminary data.</text>
</comment>
<keyword evidence="3" id="KW-1185">Reference proteome</keyword>
<dbReference type="EMBL" id="JAUUTY010000001">
    <property type="protein sequence ID" value="KAK1693846.1"/>
    <property type="molecule type" value="Genomic_DNA"/>
</dbReference>
<protein>
    <submittedName>
        <fullName evidence="2">Uncharacterized protein</fullName>
    </submittedName>
</protein>
<keyword evidence="1" id="KW-0808">Transferase</keyword>
<dbReference type="AlphaFoldDB" id="A0AAD8TTZ5"/>
<dbReference type="PANTHER" id="PTHR48046">
    <property type="entry name" value="UDP-GLYCOSYLTRANSFERASE 72E1"/>
    <property type="match status" value="1"/>
</dbReference>
<proteinExistence type="predicted"/>
<dbReference type="SUPFAM" id="SSF53756">
    <property type="entry name" value="UDP-Glycosyltransferase/glycogen phosphorylase"/>
    <property type="match status" value="1"/>
</dbReference>
<dbReference type="PANTHER" id="PTHR48046:SF1">
    <property type="entry name" value="GLYCOSYLTRANSFERASE-RELATED"/>
    <property type="match status" value="1"/>
</dbReference>
<accession>A0AAD8TTZ5</accession>
<dbReference type="GO" id="GO:0016757">
    <property type="term" value="F:glycosyltransferase activity"/>
    <property type="evidence" value="ECO:0007669"/>
    <property type="project" value="UniProtKB-KW"/>
</dbReference>
<dbReference type="Proteomes" id="UP001231189">
    <property type="component" value="Unassembled WGS sequence"/>
</dbReference>
<evidence type="ECO:0000313" key="2">
    <source>
        <dbReference type="EMBL" id="KAK1693846.1"/>
    </source>
</evidence>
<name>A0AAD8TTZ5_LOLMU</name>
<evidence type="ECO:0000256" key="1">
    <source>
        <dbReference type="ARBA" id="ARBA00022676"/>
    </source>
</evidence>
<reference evidence="2" key="1">
    <citation type="submission" date="2023-07" db="EMBL/GenBank/DDBJ databases">
        <title>A chromosome-level genome assembly of Lolium multiflorum.</title>
        <authorList>
            <person name="Chen Y."/>
            <person name="Copetti D."/>
            <person name="Kolliker R."/>
            <person name="Studer B."/>
        </authorList>
    </citation>
    <scope>NUCLEOTIDE SEQUENCE</scope>
    <source>
        <strain evidence="2">02402/16</strain>
        <tissue evidence="2">Leaf</tissue>
    </source>
</reference>